<dbReference type="CDD" id="cd00712">
    <property type="entry name" value="AsnB"/>
    <property type="match status" value="1"/>
</dbReference>
<dbReference type="KEGG" id="tput:QJT81_09500"/>
<keyword evidence="4 9" id="KW-0547">Nucleotide-binding</keyword>
<feature type="domain" description="Glutamine amidotransferase type-2" evidence="11">
    <location>
        <begin position="2"/>
        <end position="210"/>
    </location>
</feature>
<reference evidence="12" key="1">
    <citation type="journal article" date="2023" name="Int. J. Mol. Sci.">
        <title>Metagenomics Revealed a New Genus 'Candidatus Thiocaldithrix dubininis' gen. nov., sp. nov. and a New Species 'Candidatus Thiothrix putei' sp. nov. in the Family Thiotrichaceae, Some Members of Which Have Traits of Both Na+- and H+-Motive Energetics.</title>
        <authorList>
            <person name="Ravin N.V."/>
            <person name="Muntyan M.S."/>
            <person name="Smolyakov D.D."/>
            <person name="Rudenko T.S."/>
            <person name="Beletsky A.V."/>
            <person name="Mardanov A.V."/>
            <person name="Grabovich M.Y."/>
        </authorList>
    </citation>
    <scope>NUCLEOTIDE SEQUENCE</scope>
    <source>
        <strain evidence="12">GKL-02</strain>
    </source>
</reference>
<name>A0AA95HF95_9GAMM</name>
<dbReference type="SUPFAM" id="SSF56235">
    <property type="entry name" value="N-terminal nucleophile aminohydrolases (Ntn hydrolases)"/>
    <property type="match status" value="1"/>
</dbReference>
<dbReference type="Gene3D" id="3.60.20.10">
    <property type="entry name" value="Glutamine Phosphoribosylpyrophosphate, subunit 1, domain 1"/>
    <property type="match status" value="1"/>
</dbReference>
<dbReference type="Gene3D" id="3.40.50.620">
    <property type="entry name" value="HUPs"/>
    <property type="match status" value="2"/>
</dbReference>
<evidence type="ECO:0000256" key="5">
    <source>
        <dbReference type="ARBA" id="ARBA00022840"/>
    </source>
</evidence>
<dbReference type="PANTHER" id="PTHR43284:SF1">
    <property type="entry name" value="ASPARAGINE SYNTHETASE"/>
    <property type="match status" value="1"/>
</dbReference>
<dbReference type="GO" id="GO:0005524">
    <property type="term" value="F:ATP binding"/>
    <property type="evidence" value="ECO:0007669"/>
    <property type="project" value="UniProtKB-KW"/>
</dbReference>
<dbReference type="GO" id="GO:0004066">
    <property type="term" value="F:asparagine synthase (glutamine-hydrolyzing) activity"/>
    <property type="evidence" value="ECO:0007669"/>
    <property type="project" value="UniProtKB-EC"/>
</dbReference>
<comment type="catalytic activity">
    <reaction evidence="7">
        <text>L-aspartate + L-glutamine + ATP + H2O = L-asparagine + L-glutamate + AMP + diphosphate + H(+)</text>
        <dbReference type="Rhea" id="RHEA:12228"/>
        <dbReference type="ChEBI" id="CHEBI:15377"/>
        <dbReference type="ChEBI" id="CHEBI:15378"/>
        <dbReference type="ChEBI" id="CHEBI:29985"/>
        <dbReference type="ChEBI" id="CHEBI:29991"/>
        <dbReference type="ChEBI" id="CHEBI:30616"/>
        <dbReference type="ChEBI" id="CHEBI:33019"/>
        <dbReference type="ChEBI" id="CHEBI:58048"/>
        <dbReference type="ChEBI" id="CHEBI:58359"/>
        <dbReference type="ChEBI" id="CHEBI:456215"/>
        <dbReference type="EC" id="6.3.5.4"/>
    </reaction>
</comment>
<dbReference type="PIRSF" id="PIRSF001589">
    <property type="entry name" value="Asn_synthetase_glu-h"/>
    <property type="match status" value="1"/>
</dbReference>
<dbReference type="SUPFAM" id="SSF52402">
    <property type="entry name" value="Adenine nucleotide alpha hydrolases-like"/>
    <property type="match status" value="1"/>
</dbReference>
<dbReference type="AlphaFoldDB" id="A0AA95HF95"/>
<evidence type="ECO:0000256" key="6">
    <source>
        <dbReference type="ARBA" id="ARBA00022962"/>
    </source>
</evidence>
<dbReference type="PROSITE" id="PS51278">
    <property type="entry name" value="GATASE_TYPE_2"/>
    <property type="match status" value="1"/>
</dbReference>
<dbReference type="InterPro" id="IPR029055">
    <property type="entry name" value="Ntn_hydrolases_N"/>
</dbReference>
<dbReference type="GO" id="GO:0005829">
    <property type="term" value="C:cytosol"/>
    <property type="evidence" value="ECO:0007669"/>
    <property type="project" value="TreeGrafter"/>
</dbReference>
<feature type="active site" description="For GATase activity" evidence="8">
    <location>
        <position position="2"/>
    </location>
</feature>
<feature type="binding site" evidence="9">
    <location>
        <position position="295"/>
    </location>
    <ligand>
        <name>ATP</name>
        <dbReference type="ChEBI" id="CHEBI:30616"/>
    </ligand>
</feature>
<dbReference type="CDD" id="cd01991">
    <property type="entry name" value="Asn_synthase_B_C"/>
    <property type="match status" value="1"/>
</dbReference>
<dbReference type="GO" id="GO:0006529">
    <property type="term" value="P:asparagine biosynthetic process"/>
    <property type="evidence" value="ECO:0007669"/>
    <property type="project" value="UniProtKB-KW"/>
</dbReference>
<reference evidence="12" key="2">
    <citation type="submission" date="2023-04" db="EMBL/GenBank/DDBJ databases">
        <authorList>
            <person name="Beletskiy A.V."/>
            <person name="Mardanov A.V."/>
            <person name="Ravin N.V."/>
        </authorList>
    </citation>
    <scope>NUCLEOTIDE SEQUENCE</scope>
    <source>
        <strain evidence="12">GKL-02</strain>
    </source>
</reference>
<keyword evidence="12" id="KW-0436">Ligase</keyword>
<dbReference type="InterPro" id="IPR051786">
    <property type="entry name" value="ASN_synthetase/amidase"/>
</dbReference>
<dbReference type="EC" id="6.3.5.4" evidence="3"/>
<dbReference type="Pfam" id="PF13522">
    <property type="entry name" value="GATase_6"/>
    <property type="match status" value="1"/>
</dbReference>
<dbReference type="EMBL" id="CP124756">
    <property type="protein sequence ID" value="WGZ96187.1"/>
    <property type="molecule type" value="Genomic_DNA"/>
</dbReference>
<comment type="pathway">
    <text evidence="1">Amino-acid biosynthesis; L-asparagine biosynthesis; L-asparagine from L-aspartate (L-Gln route): step 1/1.</text>
</comment>
<comment type="similarity">
    <text evidence="2">Belongs to the asparagine synthetase family.</text>
</comment>
<evidence type="ECO:0000259" key="11">
    <source>
        <dbReference type="PROSITE" id="PS51278"/>
    </source>
</evidence>
<keyword evidence="6 8" id="KW-0315">Glutamine amidotransferase</keyword>
<dbReference type="InterPro" id="IPR001962">
    <property type="entry name" value="Asn_synthase"/>
</dbReference>
<dbReference type="Pfam" id="PF00733">
    <property type="entry name" value="Asn_synthase"/>
    <property type="match status" value="1"/>
</dbReference>
<dbReference type="InterPro" id="IPR033738">
    <property type="entry name" value="AsnB_N"/>
</dbReference>
<keyword evidence="8" id="KW-0061">Asparagine biosynthesis</keyword>
<keyword evidence="8" id="KW-0028">Amino-acid biosynthesis</keyword>
<feature type="binding site" evidence="9">
    <location>
        <position position="96"/>
    </location>
    <ligand>
        <name>L-glutamine</name>
        <dbReference type="ChEBI" id="CHEBI:58359"/>
    </ligand>
</feature>
<proteinExistence type="inferred from homology"/>
<evidence type="ECO:0000256" key="10">
    <source>
        <dbReference type="PIRSR" id="PIRSR001589-3"/>
    </source>
</evidence>
<evidence type="ECO:0000256" key="1">
    <source>
        <dbReference type="ARBA" id="ARBA00005187"/>
    </source>
</evidence>
<dbReference type="PANTHER" id="PTHR43284">
    <property type="entry name" value="ASPARAGINE SYNTHETASE (GLUTAMINE-HYDROLYZING)"/>
    <property type="match status" value="1"/>
</dbReference>
<dbReference type="InterPro" id="IPR017932">
    <property type="entry name" value="GATase_2_dom"/>
</dbReference>
<feature type="site" description="Important for beta-aspartyl-AMP intermediate formation" evidence="10">
    <location>
        <position position="370"/>
    </location>
</feature>
<organism evidence="12">
    <name type="scientific">Candidatus Thiothrix putei</name>
    <dbReference type="NCBI Taxonomy" id="3080811"/>
    <lineage>
        <taxon>Bacteria</taxon>
        <taxon>Pseudomonadati</taxon>
        <taxon>Pseudomonadota</taxon>
        <taxon>Gammaproteobacteria</taxon>
        <taxon>Thiotrichales</taxon>
        <taxon>Thiotrichaceae</taxon>
        <taxon>Thiothrix</taxon>
    </lineage>
</organism>
<keyword evidence="5 9" id="KW-0067">ATP-binding</keyword>
<evidence type="ECO:0000256" key="8">
    <source>
        <dbReference type="PIRSR" id="PIRSR001589-1"/>
    </source>
</evidence>
<dbReference type="Proteomes" id="UP001301326">
    <property type="component" value="Chromosome"/>
</dbReference>
<dbReference type="InterPro" id="IPR014729">
    <property type="entry name" value="Rossmann-like_a/b/a_fold"/>
</dbReference>
<feature type="binding site" evidence="9">
    <location>
        <begin position="368"/>
        <end position="369"/>
    </location>
    <ligand>
        <name>ATP</name>
        <dbReference type="ChEBI" id="CHEBI:30616"/>
    </ligand>
</feature>
<evidence type="ECO:0000256" key="7">
    <source>
        <dbReference type="ARBA" id="ARBA00048741"/>
    </source>
</evidence>
<evidence type="ECO:0000256" key="4">
    <source>
        <dbReference type="ARBA" id="ARBA00022741"/>
    </source>
</evidence>
<evidence type="ECO:0000313" key="12">
    <source>
        <dbReference type="EMBL" id="WGZ96187.1"/>
    </source>
</evidence>
<gene>
    <name evidence="12" type="primary">asnB</name>
    <name evidence="12" type="ORF">QJT81_09500</name>
</gene>
<dbReference type="InterPro" id="IPR006426">
    <property type="entry name" value="Asn_synth_AEB"/>
</dbReference>
<sequence>MCGLTGFYAITPFPEATAQRMAAALHHRGPDDAGIWSDSGITLAHRRLAILDLSPTGHQPMHANNGRYVIVFNGEIYNHLELRQQLPTLNWRGTSDTETLLACIEHWGIERTLQRTIGMFAIALWDREQQHLTLARDRMGEKPLYYGWQGNTFLFGSELKALKAHPAFRNEVDRGALALLLRHNYVPTPYSIYQGIYKLPSGTYLTLNPAHTGKLPQPIPYWSLHSAIQRAQQNPFAGTEQEAIDTLERTLQHAVQQQQIADVPLGAFLSGGIDSSTIVALMQANASRPVNTFTIGTASHSHNEAEHAKAVARHLGTHHTELYVSSEDALALIPRLPTLYDEPFADSSQIPTFLVAQLARQHVTVALSGDGGDELFGGYNRYFWAERIWNRLAWLPASVRHRLGQGIQHIPIAHWDRINHAARTVLPRQLRTAQLGEKMHKMAERLGTVHDLDELYYSLISEWKHPSELVRNSVEPPTLLTSPHQWPPLTDSRERMMYLDSMTYLPDDILVKVDRAAMGNSLETRVPLLDHRVVELAWRLPMHLKIRDGQGKWLLRQVLYRHVPPALIERPKMGFAIPMDDWLRGPLRDWAEHLLDEQRLQQQGYFNPEPIRRRWQQHLGNACNGAYSLWSVLMFQAWLDHN</sequence>
<evidence type="ECO:0000256" key="2">
    <source>
        <dbReference type="ARBA" id="ARBA00005752"/>
    </source>
</evidence>
<protein>
    <recommendedName>
        <fullName evidence="3">asparagine synthase (glutamine-hydrolyzing)</fullName>
        <ecNumber evidence="3">6.3.5.4</ecNumber>
    </recommendedName>
</protein>
<accession>A0AA95HF95</accession>
<dbReference type="NCBIfam" id="TIGR01536">
    <property type="entry name" value="asn_synth_AEB"/>
    <property type="match status" value="1"/>
</dbReference>
<evidence type="ECO:0000256" key="9">
    <source>
        <dbReference type="PIRSR" id="PIRSR001589-2"/>
    </source>
</evidence>
<evidence type="ECO:0000256" key="3">
    <source>
        <dbReference type="ARBA" id="ARBA00012737"/>
    </source>
</evidence>